<name>A0ABQ5SG49_9CHLO</name>
<accession>A0ABQ5SG49</accession>
<gene>
    <name evidence="2" type="ORF">VaNZ11_013044</name>
</gene>
<evidence type="ECO:0000313" key="3">
    <source>
        <dbReference type="Proteomes" id="UP001165090"/>
    </source>
</evidence>
<feature type="region of interest" description="Disordered" evidence="1">
    <location>
        <begin position="111"/>
        <end position="136"/>
    </location>
</feature>
<feature type="region of interest" description="Disordered" evidence="1">
    <location>
        <begin position="70"/>
        <end position="96"/>
    </location>
</feature>
<feature type="region of interest" description="Disordered" evidence="1">
    <location>
        <begin position="1"/>
        <end position="54"/>
    </location>
</feature>
<dbReference type="Proteomes" id="UP001165090">
    <property type="component" value="Unassembled WGS sequence"/>
</dbReference>
<evidence type="ECO:0000256" key="1">
    <source>
        <dbReference type="SAM" id="MobiDB-lite"/>
    </source>
</evidence>
<keyword evidence="3" id="KW-1185">Reference proteome</keyword>
<proteinExistence type="predicted"/>
<protein>
    <submittedName>
        <fullName evidence="2">Uncharacterized protein</fullName>
    </submittedName>
</protein>
<reference evidence="2 3" key="1">
    <citation type="journal article" date="2023" name="IScience">
        <title>Expanded male sex-determining region conserved during the evolution of homothallism in the green alga Volvox.</title>
        <authorList>
            <person name="Yamamoto K."/>
            <person name="Matsuzaki R."/>
            <person name="Mahakham W."/>
            <person name="Heman W."/>
            <person name="Sekimoto H."/>
            <person name="Kawachi M."/>
            <person name="Minakuchi Y."/>
            <person name="Toyoda A."/>
            <person name="Nozaki H."/>
        </authorList>
    </citation>
    <scope>NUCLEOTIDE SEQUENCE [LARGE SCALE GENOMIC DNA]</scope>
    <source>
        <strain evidence="2 3">NIES-4468</strain>
    </source>
</reference>
<comment type="caution">
    <text evidence="2">The sequence shown here is derived from an EMBL/GenBank/DDBJ whole genome shotgun (WGS) entry which is preliminary data.</text>
</comment>
<sequence length="136" mass="13821">MQSFLWGPAGPSPVTAFSATTVRQRAPRFAPAPTSSGSDPNAKPAFSRNLPPSASPPTFSYISTWVRSSPNVPAATAPSPRFRSRTAPTTASRLPPLPFAAPPKLIAFSLGPPASASPNSIAAAADAAAPMSTPPA</sequence>
<dbReference type="EMBL" id="BSDZ01000080">
    <property type="protein sequence ID" value="GLI68576.1"/>
    <property type="molecule type" value="Genomic_DNA"/>
</dbReference>
<evidence type="ECO:0000313" key="2">
    <source>
        <dbReference type="EMBL" id="GLI68576.1"/>
    </source>
</evidence>
<organism evidence="2 3">
    <name type="scientific">Volvox africanus</name>
    <dbReference type="NCBI Taxonomy" id="51714"/>
    <lineage>
        <taxon>Eukaryota</taxon>
        <taxon>Viridiplantae</taxon>
        <taxon>Chlorophyta</taxon>
        <taxon>core chlorophytes</taxon>
        <taxon>Chlorophyceae</taxon>
        <taxon>CS clade</taxon>
        <taxon>Chlamydomonadales</taxon>
        <taxon>Volvocaceae</taxon>
        <taxon>Volvox</taxon>
    </lineage>
</organism>